<evidence type="ECO:0008006" key="4">
    <source>
        <dbReference type="Google" id="ProtNLM"/>
    </source>
</evidence>
<gene>
    <name evidence="2" type="ORF">BC792_101107</name>
</gene>
<keyword evidence="3" id="KW-1185">Reference proteome</keyword>
<reference evidence="2 3" key="1">
    <citation type="submission" date="2019-07" db="EMBL/GenBank/DDBJ databases">
        <title>Genomic Encyclopedia of Archaeal and Bacterial Type Strains, Phase II (KMG-II): from individual species to whole genera.</title>
        <authorList>
            <person name="Goeker M."/>
        </authorList>
    </citation>
    <scope>NUCLEOTIDE SEQUENCE [LARGE SCALE GENOMIC DNA]</scope>
    <source>
        <strain evidence="2 3">DSM 18850</strain>
    </source>
</reference>
<sequence length="228" mass="25529">MKTLFKPLFAVIVAAIALTSCMKSDDTDYEAEALKQERALDSLFSAEKLKINDYLASAEGNWVKDTVTMSLPRLGKKIERGIWSEILAEPTEEDDKAYEYKVQNVGYNQHQIVPPTTVKLKYAVYSLTSQTPLKQDATGSDYNFSNTNTHLTVAWFIGFSPYTVKHNGENANLLLLAGLTEKGLKKGSKIRIIAPSYWSVNPYTGQKNADYLPANAPVIYEFEVMNIQ</sequence>
<accession>A0A5S5DR97</accession>
<dbReference type="AlphaFoldDB" id="A0A5S5DR97"/>
<feature type="signal peptide" evidence="1">
    <location>
        <begin position="1"/>
        <end position="22"/>
    </location>
</feature>
<dbReference type="InterPro" id="IPR046357">
    <property type="entry name" value="PPIase_dom_sf"/>
</dbReference>
<evidence type="ECO:0000313" key="3">
    <source>
        <dbReference type="Proteomes" id="UP000325105"/>
    </source>
</evidence>
<feature type="chain" id="PRO_5024347068" description="Peptidylprolyl isomerase" evidence="1">
    <location>
        <begin position="23"/>
        <end position="228"/>
    </location>
</feature>
<dbReference type="GO" id="GO:0003755">
    <property type="term" value="F:peptidyl-prolyl cis-trans isomerase activity"/>
    <property type="evidence" value="ECO:0007669"/>
    <property type="project" value="InterPro"/>
</dbReference>
<protein>
    <recommendedName>
        <fullName evidence="4">Peptidylprolyl isomerase</fullName>
    </recommendedName>
</protein>
<dbReference type="EMBL" id="VNHX01000001">
    <property type="protein sequence ID" value="TYP98453.1"/>
    <property type="molecule type" value="Genomic_DNA"/>
</dbReference>
<organism evidence="2 3">
    <name type="scientific">Sphingobacterium allocomposti</name>
    <dbReference type="NCBI Taxonomy" id="415956"/>
    <lineage>
        <taxon>Bacteria</taxon>
        <taxon>Pseudomonadati</taxon>
        <taxon>Bacteroidota</taxon>
        <taxon>Sphingobacteriia</taxon>
        <taxon>Sphingobacteriales</taxon>
        <taxon>Sphingobacteriaceae</taxon>
        <taxon>Sphingobacterium</taxon>
    </lineage>
</organism>
<evidence type="ECO:0000313" key="2">
    <source>
        <dbReference type="EMBL" id="TYP98453.1"/>
    </source>
</evidence>
<dbReference type="RefSeq" id="WP_148907027.1">
    <property type="nucleotide sequence ID" value="NZ_VNHX01000001.1"/>
</dbReference>
<name>A0A5S5DR97_9SPHI</name>
<keyword evidence="1" id="KW-0732">Signal</keyword>
<evidence type="ECO:0000256" key="1">
    <source>
        <dbReference type="SAM" id="SignalP"/>
    </source>
</evidence>
<dbReference type="Proteomes" id="UP000325105">
    <property type="component" value="Unassembled WGS sequence"/>
</dbReference>
<proteinExistence type="predicted"/>
<dbReference type="Gene3D" id="3.10.50.40">
    <property type="match status" value="1"/>
</dbReference>
<dbReference type="PROSITE" id="PS51257">
    <property type="entry name" value="PROKAR_LIPOPROTEIN"/>
    <property type="match status" value="1"/>
</dbReference>
<comment type="caution">
    <text evidence="2">The sequence shown here is derived from an EMBL/GenBank/DDBJ whole genome shotgun (WGS) entry which is preliminary data.</text>
</comment>
<dbReference type="OrthoDB" id="669809at2"/>